<evidence type="ECO:0000256" key="1">
    <source>
        <dbReference type="SAM" id="SignalP"/>
    </source>
</evidence>
<dbReference type="EMBL" id="KU932295">
    <property type="protein sequence ID" value="APA33931.1"/>
    <property type="molecule type" value="mRNA"/>
</dbReference>
<feature type="chain" id="PRO_5009605881" evidence="1">
    <location>
        <begin position="23"/>
        <end position="180"/>
    </location>
</feature>
<evidence type="ECO:0000313" key="2">
    <source>
        <dbReference type="EMBL" id="APA33931.1"/>
    </source>
</evidence>
<keyword evidence="1" id="KW-0732">Signal</keyword>
<dbReference type="RefSeq" id="XP_022203665.1">
    <property type="nucleotide sequence ID" value="XM_022347973.2"/>
</dbReference>
<dbReference type="GeneID" id="111060315"/>
<feature type="signal peptide" evidence="1">
    <location>
        <begin position="1"/>
        <end position="22"/>
    </location>
</feature>
<accession>A0A1I9WLB1</accession>
<proteinExistence type="evidence at transcript level"/>
<organism evidence="2">
    <name type="scientific">Nilaparvata lugens</name>
    <name type="common">Brown planthopper</name>
    <dbReference type="NCBI Taxonomy" id="108931"/>
    <lineage>
        <taxon>Eukaryota</taxon>
        <taxon>Metazoa</taxon>
        <taxon>Ecdysozoa</taxon>
        <taxon>Arthropoda</taxon>
        <taxon>Hexapoda</taxon>
        <taxon>Insecta</taxon>
        <taxon>Pterygota</taxon>
        <taxon>Neoptera</taxon>
        <taxon>Paraneoptera</taxon>
        <taxon>Hemiptera</taxon>
        <taxon>Auchenorrhyncha</taxon>
        <taxon>Fulgoroidea</taxon>
        <taxon>Delphacidae</taxon>
        <taxon>Delphacinae</taxon>
        <taxon>Nilaparvata</taxon>
    </lineage>
</organism>
<dbReference type="OrthoDB" id="4405280at2759"/>
<protein>
    <submittedName>
        <fullName evidence="2">Seminal fluid protein</fullName>
    </submittedName>
</protein>
<sequence length="180" mass="20470">MFAMRRSLVILSVLMIIEDCSSLASYQSSVNVTKRQAGECSFNKDCDENAWCTVDKKCERACTSSRMNCESWSRDGYCDGERHIPVCRFHSAIETDPISDVSELRYGSKSQDTYCEHTYECSPDLYCHTNNKCINPCKELLKCTTDGPDNPGFVVLRDNEEYPESNKISCIIKDYVLSCE</sequence>
<dbReference type="AlphaFoldDB" id="A0A1I9WLB1"/>
<dbReference type="KEGG" id="nlu:111060315"/>
<name>A0A1I9WLB1_NILLU</name>
<reference evidence="2" key="1">
    <citation type="journal article" date="2016" name="BMC Genomics">
        <title>Seminal fluid protein genes of the brown planthopper, Nilaparvata lugens.</title>
        <authorList>
            <person name="Yu B."/>
            <person name="Li D.T."/>
            <person name="Lu J.B."/>
            <person name="Zhang W.X."/>
            <person name="Zhang C.X."/>
        </authorList>
    </citation>
    <scope>NUCLEOTIDE SEQUENCE</scope>
    <source>
        <strain evidence="2">NlSFP_secreted_comp29748</strain>
    </source>
</reference>